<dbReference type="GO" id="GO:0000398">
    <property type="term" value="P:mRNA splicing, via spliceosome"/>
    <property type="evidence" value="ECO:0007669"/>
    <property type="project" value="InterPro"/>
</dbReference>
<evidence type="ECO:0000256" key="6">
    <source>
        <dbReference type="SAM" id="Coils"/>
    </source>
</evidence>
<reference evidence="9 10" key="1">
    <citation type="submission" date="2017-03" db="EMBL/GenBank/DDBJ databases">
        <title>Widespread Adenine N6-methylation of Active Genes in Fungi.</title>
        <authorList>
            <consortium name="DOE Joint Genome Institute"/>
            <person name="Mondo S.J."/>
            <person name="Dannebaum R.O."/>
            <person name="Kuo R.C."/>
            <person name="Louie K.B."/>
            <person name="Bewick A.J."/>
            <person name="Labutti K."/>
            <person name="Haridas S."/>
            <person name="Kuo A."/>
            <person name="Salamov A."/>
            <person name="Ahrendt S.R."/>
            <person name="Lau R."/>
            <person name="Bowen B.P."/>
            <person name="Lipzen A."/>
            <person name="Sullivan W."/>
            <person name="Andreopoulos W.B."/>
            <person name="Clum A."/>
            <person name="Lindquist E."/>
            <person name="Daum C."/>
            <person name="Northen T.R."/>
            <person name="Ramamoorthy G."/>
            <person name="Schmitz R.J."/>
            <person name="Gryganskyi A."/>
            <person name="Culley D."/>
            <person name="Magnuson J."/>
            <person name="James T.Y."/>
            <person name="O'Malley M.A."/>
            <person name="Stajich J.E."/>
            <person name="Spatafora J.W."/>
            <person name="Visel A."/>
            <person name="Grigoriev I.V."/>
        </authorList>
    </citation>
    <scope>NUCLEOTIDE SEQUENCE [LARGE SCALE GENOMIC DNA]</scope>
    <source>
        <strain evidence="9 10">NRRL Y-17943</strain>
    </source>
</reference>
<dbReference type="RefSeq" id="XP_021870613.1">
    <property type="nucleotide sequence ID" value="XM_022016178.1"/>
</dbReference>
<dbReference type="Gene3D" id="3.30.160.60">
    <property type="entry name" value="Classic Zinc Finger"/>
    <property type="match status" value="1"/>
</dbReference>
<dbReference type="AlphaFoldDB" id="A0A1Y1UER6"/>
<accession>A0A1Y1UER6</accession>
<proteinExistence type="predicted"/>
<feature type="compositionally biased region" description="Acidic residues" evidence="7">
    <location>
        <begin position="366"/>
        <end position="377"/>
    </location>
</feature>
<feature type="domain" description="C2H2-type" evidence="8">
    <location>
        <begin position="261"/>
        <end position="283"/>
    </location>
</feature>
<gene>
    <name evidence="9" type="ORF">BD324DRAFT_629158</name>
</gene>
<keyword evidence="2" id="KW-0479">Metal-binding</keyword>
<organism evidence="9 10">
    <name type="scientific">Kockovaella imperatae</name>
    <dbReference type="NCBI Taxonomy" id="4999"/>
    <lineage>
        <taxon>Eukaryota</taxon>
        <taxon>Fungi</taxon>
        <taxon>Dikarya</taxon>
        <taxon>Basidiomycota</taxon>
        <taxon>Agaricomycotina</taxon>
        <taxon>Tremellomycetes</taxon>
        <taxon>Tremellales</taxon>
        <taxon>Cuniculitremaceae</taxon>
        <taxon>Kockovaella</taxon>
    </lineage>
</organism>
<evidence type="ECO:0000313" key="9">
    <source>
        <dbReference type="EMBL" id="ORX36512.1"/>
    </source>
</evidence>
<evidence type="ECO:0000256" key="7">
    <source>
        <dbReference type="SAM" id="MobiDB-lite"/>
    </source>
</evidence>
<dbReference type="GO" id="GO:0008270">
    <property type="term" value="F:zinc ion binding"/>
    <property type="evidence" value="ECO:0007669"/>
    <property type="project" value="UniProtKB-KW"/>
</dbReference>
<dbReference type="InParanoid" id="A0A1Y1UER6"/>
<keyword evidence="10" id="KW-1185">Reference proteome</keyword>
<dbReference type="PANTHER" id="PTHR12786:SF2">
    <property type="entry name" value="SPLICING FACTOR 3A SUBUNIT 3"/>
    <property type="match status" value="1"/>
</dbReference>
<dbReference type="SMART" id="SM00451">
    <property type="entry name" value="ZnF_U1"/>
    <property type="match status" value="1"/>
</dbReference>
<dbReference type="Pfam" id="PF16837">
    <property type="entry name" value="SF3A3"/>
    <property type="match status" value="1"/>
</dbReference>
<evidence type="ECO:0000256" key="4">
    <source>
        <dbReference type="ARBA" id="ARBA00022833"/>
    </source>
</evidence>
<name>A0A1Y1UER6_9TREE</name>
<dbReference type="InterPro" id="IPR021966">
    <property type="entry name" value="SF3a60_bindingd"/>
</dbReference>
<dbReference type="InterPro" id="IPR003604">
    <property type="entry name" value="Matrin/U1-like-C_Znf_C2H2"/>
</dbReference>
<dbReference type="InterPro" id="IPR022755">
    <property type="entry name" value="Znf_C2H2_jaz"/>
</dbReference>
<sequence>MDSIIETQRQAHEEIESYEQALAEVLMQNPTTRRNITRRDRKAAEILDRIVQLRQDLVNEYEDLPGLRPTELALLSAPPAGEDDLAEFYVRFEKIKEFHHKNRNINARQFINELDELVKGDGMTAIPTEDGEPIIVDSLDSVFSGEEAYGKHLDLYYSHTQYLNLKGAVRLSYIAYIDMLRQGKVERTLDVREKSNAQYLEYVATLYNYLVSFFERALPLENVHGDLEAWETSFSSAWTAGQVEGWSEGSSSSAGSEGIWCPYCAKSYSKQTVYDAHLSSAKHKKKEKEGKKESNPQQSSNGSSTSDKHRPPARFTYMISKLLTHPPIPQLLVDSRSEVERRMALTAKEREAELEEADEAPPPPAEIEDVEEEEDDDGRIYNPKGYPLGWDGKPIPTWLWKLHGLGMTFDCEICSEATYQGRKAFDRHFQEAKHAFGMRALGLPNTKHFHGITKIAEALAVAEKLKREGRAELAALEKAEEVEDADGNVYSKSTYEQLKKQGVL</sequence>
<feature type="coiled-coil region" evidence="6">
    <location>
        <begin position="1"/>
        <end position="28"/>
    </location>
</feature>
<dbReference type="STRING" id="4999.A0A1Y1UER6"/>
<evidence type="ECO:0000256" key="3">
    <source>
        <dbReference type="ARBA" id="ARBA00022771"/>
    </source>
</evidence>
<dbReference type="InterPro" id="IPR031774">
    <property type="entry name" value="SF3A3_dom"/>
</dbReference>
<feature type="region of interest" description="Disordered" evidence="7">
    <location>
        <begin position="279"/>
        <end position="311"/>
    </location>
</feature>
<comment type="caution">
    <text evidence="9">The sequence shown here is derived from an EMBL/GenBank/DDBJ whole genome shotgun (WGS) entry which is preliminary data.</text>
</comment>
<dbReference type="Proteomes" id="UP000193218">
    <property type="component" value="Unassembled WGS sequence"/>
</dbReference>
<dbReference type="GeneID" id="33557987"/>
<evidence type="ECO:0000256" key="2">
    <source>
        <dbReference type="ARBA" id="ARBA00022723"/>
    </source>
</evidence>
<dbReference type="SUPFAM" id="SSF57667">
    <property type="entry name" value="beta-beta-alpha zinc fingers"/>
    <property type="match status" value="1"/>
</dbReference>
<dbReference type="PROSITE" id="PS00028">
    <property type="entry name" value="ZINC_FINGER_C2H2_1"/>
    <property type="match status" value="1"/>
</dbReference>
<dbReference type="EMBL" id="NBSH01000008">
    <property type="protein sequence ID" value="ORX36512.1"/>
    <property type="molecule type" value="Genomic_DNA"/>
</dbReference>
<dbReference type="OrthoDB" id="2160351at2759"/>
<dbReference type="Pfam" id="PF11931">
    <property type="entry name" value="SF3a60_Prp9_C"/>
    <property type="match status" value="1"/>
</dbReference>
<dbReference type="PANTHER" id="PTHR12786">
    <property type="entry name" value="SPLICING FACTOR SF3A-RELATED"/>
    <property type="match status" value="1"/>
</dbReference>
<dbReference type="InterPro" id="IPR051421">
    <property type="entry name" value="RNA_Proc_DNA_Dmg_Regulator"/>
</dbReference>
<dbReference type="InterPro" id="IPR036236">
    <property type="entry name" value="Znf_C2H2_sf"/>
</dbReference>
<evidence type="ECO:0000313" key="10">
    <source>
        <dbReference type="Proteomes" id="UP000193218"/>
    </source>
</evidence>
<evidence type="ECO:0000259" key="8">
    <source>
        <dbReference type="PROSITE" id="PS00028"/>
    </source>
</evidence>
<dbReference type="Pfam" id="PF12108">
    <property type="entry name" value="SF3a60_bindingd"/>
    <property type="match status" value="1"/>
</dbReference>
<keyword evidence="6" id="KW-0175">Coiled coil</keyword>
<dbReference type="GO" id="GO:0005681">
    <property type="term" value="C:spliceosomal complex"/>
    <property type="evidence" value="ECO:0007669"/>
    <property type="project" value="InterPro"/>
</dbReference>
<dbReference type="Pfam" id="PF12171">
    <property type="entry name" value="zf-C2H2_jaz"/>
    <property type="match status" value="1"/>
</dbReference>
<feature type="region of interest" description="Disordered" evidence="7">
    <location>
        <begin position="349"/>
        <end position="382"/>
    </location>
</feature>
<keyword evidence="5" id="KW-0539">Nucleus</keyword>
<protein>
    <recommendedName>
        <fullName evidence="8">C2H2-type domain-containing protein</fullName>
    </recommendedName>
</protein>
<evidence type="ECO:0000256" key="5">
    <source>
        <dbReference type="ARBA" id="ARBA00023242"/>
    </source>
</evidence>
<evidence type="ECO:0000256" key="1">
    <source>
        <dbReference type="ARBA" id="ARBA00004123"/>
    </source>
</evidence>
<dbReference type="InterPro" id="IPR013087">
    <property type="entry name" value="Znf_C2H2_type"/>
</dbReference>
<keyword evidence="4" id="KW-0862">Zinc</keyword>
<dbReference type="FunCoup" id="A0A1Y1UER6">
    <property type="interactions" value="1047"/>
</dbReference>
<dbReference type="InterPro" id="IPR024598">
    <property type="entry name" value="SF3a60/Prp9_C"/>
</dbReference>
<keyword evidence="3" id="KW-0863">Zinc-finger</keyword>
<dbReference type="GO" id="GO:0003723">
    <property type="term" value="F:RNA binding"/>
    <property type="evidence" value="ECO:0007669"/>
    <property type="project" value="InterPro"/>
</dbReference>
<feature type="compositionally biased region" description="Polar residues" evidence="7">
    <location>
        <begin position="295"/>
        <end position="305"/>
    </location>
</feature>
<comment type="subcellular location">
    <subcellularLocation>
        <location evidence="1">Nucleus</location>
    </subcellularLocation>
</comment>